<evidence type="ECO:0000313" key="4">
    <source>
        <dbReference type="Proteomes" id="UP001629113"/>
    </source>
</evidence>
<protein>
    <recommendedName>
        <fullName evidence="2">Velvet domain-containing protein</fullName>
    </recommendedName>
</protein>
<proteinExistence type="predicted"/>
<feature type="domain" description="Velvet" evidence="2">
    <location>
        <begin position="1"/>
        <end position="176"/>
    </location>
</feature>
<dbReference type="EMBL" id="JBFCZG010000010">
    <property type="protein sequence ID" value="KAL3418022.1"/>
    <property type="molecule type" value="Genomic_DNA"/>
</dbReference>
<feature type="compositionally biased region" description="Basic and acidic residues" evidence="1">
    <location>
        <begin position="60"/>
        <end position="73"/>
    </location>
</feature>
<dbReference type="InterPro" id="IPR037525">
    <property type="entry name" value="Velvet_dom"/>
</dbReference>
<dbReference type="PROSITE" id="PS51821">
    <property type="entry name" value="VELVET"/>
    <property type="match status" value="1"/>
</dbReference>
<accession>A0ABR4P3X4</accession>
<gene>
    <name evidence="3" type="ORF">PVAG01_11032</name>
</gene>
<reference evidence="3 4" key="1">
    <citation type="submission" date="2024-06" db="EMBL/GenBank/DDBJ databases">
        <title>Complete genome of Phlyctema vagabunda strain 19-DSS-EL-015.</title>
        <authorList>
            <person name="Fiorenzani C."/>
        </authorList>
    </citation>
    <scope>NUCLEOTIDE SEQUENCE [LARGE SCALE GENOMIC DNA]</scope>
    <source>
        <strain evidence="3 4">19-DSS-EL-015</strain>
    </source>
</reference>
<dbReference type="InterPro" id="IPR038491">
    <property type="entry name" value="Velvet_dom_sf"/>
</dbReference>
<dbReference type="Gene3D" id="2.60.40.3960">
    <property type="entry name" value="Velvet domain"/>
    <property type="match status" value="1"/>
</dbReference>
<evidence type="ECO:0000259" key="2">
    <source>
        <dbReference type="PROSITE" id="PS51821"/>
    </source>
</evidence>
<name>A0ABR4P3X4_9HELO</name>
<dbReference type="Pfam" id="PF11754">
    <property type="entry name" value="Velvet"/>
    <property type="match status" value="1"/>
</dbReference>
<evidence type="ECO:0000256" key="1">
    <source>
        <dbReference type="SAM" id="MobiDB-lite"/>
    </source>
</evidence>
<keyword evidence="4" id="KW-1185">Reference proteome</keyword>
<organism evidence="3 4">
    <name type="scientific">Phlyctema vagabunda</name>
    <dbReference type="NCBI Taxonomy" id="108571"/>
    <lineage>
        <taxon>Eukaryota</taxon>
        <taxon>Fungi</taxon>
        <taxon>Dikarya</taxon>
        <taxon>Ascomycota</taxon>
        <taxon>Pezizomycotina</taxon>
        <taxon>Leotiomycetes</taxon>
        <taxon>Helotiales</taxon>
        <taxon>Dermateaceae</taxon>
        <taxon>Phlyctema</taxon>
    </lineage>
</organism>
<evidence type="ECO:0000313" key="3">
    <source>
        <dbReference type="EMBL" id="KAL3418022.1"/>
    </source>
</evidence>
<sequence length="178" mass="19750">MLGVVVQPPGQCRAGTAIYPPVVATLRSRDDIYDRLSRTWAVATLVHYSGDVLEDQLDGRVSDSAHPMPERASSHSSSSSSSSSRRSRSHRSSEREQAYFCFPDLAIHYPGKYRIRVTVMRMEDPSSPDSPVVFEDAVDSHTITVGENDPGLPRLSSDERSYIHALRNDGQHIPTPRS</sequence>
<comment type="caution">
    <text evidence="3">The sequence shown here is derived from an EMBL/GenBank/DDBJ whole genome shotgun (WGS) entry which is preliminary data.</text>
</comment>
<feature type="region of interest" description="Disordered" evidence="1">
    <location>
        <begin position="60"/>
        <end position="93"/>
    </location>
</feature>
<feature type="compositionally biased region" description="Low complexity" evidence="1">
    <location>
        <begin position="74"/>
        <end position="84"/>
    </location>
</feature>
<dbReference type="Proteomes" id="UP001629113">
    <property type="component" value="Unassembled WGS sequence"/>
</dbReference>